<evidence type="ECO:0008006" key="3">
    <source>
        <dbReference type="Google" id="ProtNLM"/>
    </source>
</evidence>
<dbReference type="PANTHER" id="PTHR38812:SF2">
    <property type="entry name" value="MU-LIKE PROPHAGE FLUMU PROTEIN GP42"/>
    <property type="match status" value="1"/>
</dbReference>
<dbReference type="PANTHER" id="PTHR38812">
    <property type="entry name" value="MU-LIKE PROPHAGE FLUMU PROTEIN GP42"/>
    <property type="match status" value="1"/>
</dbReference>
<dbReference type="EMBL" id="LAZR01001090">
    <property type="protein sequence ID" value="KKN50885.1"/>
    <property type="molecule type" value="Genomic_DNA"/>
</dbReference>
<protein>
    <recommendedName>
        <fullName evidence="3">Bacteriophage tail tape measure N-terminal domain-containing protein</fullName>
    </recommendedName>
</protein>
<comment type="caution">
    <text evidence="2">The sequence shown here is derived from an EMBL/GenBank/DDBJ whole genome shotgun (WGS) entry which is preliminary data.</text>
</comment>
<accession>A0A0F9R2R8</accession>
<evidence type="ECO:0000313" key="2">
    <source>
        <dbReference type="EMBL" id="KKN50885.1"/>
    </source>
</evidence>
<proteinExistence type="predicted"/>
<keyword evidence="1" id="KW-0175">Coiled coil</keyword>
<name>A0A0F9R2R8_9ZZZZ</name>
<gene>
    <name evidence="2" type="ORF">LCGC14_0628050</name>
</gene>
<feature type="non-terminal residue" evidence="2">
    <location>
        <position position="716"/>
    </location>
</feature>
<sequence length="716" mass="74898">MAEALTFGLVVTDKGTAVVKRFGRNVTKVGRSSEKAASRMIRAFTAFRGSLTGTIGAVISLKGAIIGAGLGFFAKSILNAGGAVESARLRLVGMKGSIDAAAESMRFFEEVAAAVPFTLEKVIEAGVTLEAFGAKSEETLRPVSDLAAFMGIEIPEAARAFGRAFAGGVGAADVLRERGVLTLVRLRTGIDDLTKLSLPQFREALLTAMRDPTGPIADAAKRLASSWKGQISIMQDAIFQLQKTIAEAGILELAKEVIGELTLSIKGVTAALKLEQKQARDVNDEFAEIIGFAEIGIIIFEGLRRVIDFVALGLSALLAAETFAVKKTLEFINVFGVFDDAIRFVGFTLDELIETTGQHGIALQESSDRQRNAIEIIKNLRIQRAGELAALKAENAALGENAKKQETANDALSKRLAFLKEEVGLSAKSLPFIFKQIASEESLAELRLKAGRQLEEDLATAKDSFDGLDRAQREVALSALIALDPKKIKEFAQAFIESVNAVEETSRKLAATIAANASTTTSSLTAVSQGFRTRTVGDVANFGESLEKRLQTLRDAGATEEQLQKVQAEGGLFIASTAISQLGNIITQGGRRNLALAKAFAVGEAIVNTALAITKVLPNLPLAGLIGAIGAAQIATILAAKPGGGAPSAGGGGLGGGAFGGGAPAAPIEAAPAAAVPSVNITVQGFIGDEAQLTSELARLVREGVGDDVDFGLEVR</sequence>
<dbReference type="AlphaFoldDB" id="A0A0F9R2R8"/>
<feature type="coiled-coil region" evidence="1">
    <location>
        <begin position="388"/>
        <end position="422"/>
    </location>
</feature>
<evidence type="ECO:0000256" key="1">
    <source>
        <dbReference type="SAM" id="Coils"/>
    </source>
</evidence>
<reference evidence="2" key="1">
    <citation type="journal article" date="2015" name="Nature">
        <title>Complex archaea that bridge the gap between prokaryotes and eukaryotes.</title>
        <authorList>
            <person name="Spang A."/>
            <person name="Saw J.H."/>
            <person name="Jorgensen S.L."/>
            <person name="Zaremba-Niedzwiedzka K."/>
            <person name="Martijn J."/>
            <person name="Lind A.E."/>
            <person name="van Eijk R."/>
            <person name="Schleper C."/>
            <person name="Guy L."/>
            <person name="Ettema T.J."/>
        </authorList>
    </citation>
    <scope>NUCLEOTIDE SEQUENCE</scope>
</reference>
<organism evidence="2">
    <name type="scientific">marine sediment metagenome</name>
    <dbReference type="NCBI Taxonomy" id="412755"/>
    <lineage>
        <taxon>unclassified sequences</taxon>
        <taxon>metagenomes</taxon>
        <taxon>ecological metagenomes</taxon>
    </lineage>
</organism>
<dbReference type="InterPro" id="IPR053058">
    <property type="entry name" value="Mulikevirus_tape_measure"/>
</dbReference>